<sequence>MGIHDLKSESIDLTTRLTVREIGVILQEICEDWKTVPEQVQSNSGALAVFDDMPDIAIVIHGKAGFLSPQYYIVHVYVYDLDNKRGVEIVALGSSALSKFVAGIKDAVKMSESIKRRDQIAEIIMSRSGQ</sequence>
<dbReference type="AlphaFoldDB" id="A0AAP6DVS7"/>
<dbReference type="EMBL" id="JAUTFT010000018">
    <property type="protein sequence ID" value="MDW8635820.1"/>
    <property type="molecule type" value="Genomic_DNA"/>
</dbReference>
<proteinExistence type="predicted"/>
<name>A0AAP6DVS7_STRSU</name>
<gene>
    <name evidence="1" type="ORF">Q7V77_08910</name>
</gene>
<evidence type="ECO:0000313" key="2">
    <source>
        <dbReference type="Proteomes" id="UP001272448"/>
    </source>
</evidence>
<reference evidence="1" key="1">
    <citation type="submission" date="2023-07" db="EMBL/GenBank/DDBJ databases">
        <title>Characterization of virulence traits, antimicrobial resistance genes carried by mobile genetic elements and competence in Streptococcus suis strains isolated in France.</title>
        <authorList>
            <person name="Dechene-Tempier M."/>
            <person name="Marois-Crehan C."/>
            <person name="De Boisseson C."/>
            <person name="Lucas P."/>
            <person name="Bougeard S."/>
            <person name="Libante V."/>
            <person name="Payot S."/>
        </authorList>
    </citation>
    <scope>NUCLEOTIDE SEQUENCE</scope>
    <source>
        <strain evidence="1">1532</strain>
    </source>
</reference>
<comment type="caution">
    <text evidence="1">The sequence shown here is derived from an EMBL/GenBank/DDBJ whole genome shotgun (WGS) entry which is preliminary data.</text>
</comment>
<protein>
    <submittedName>
        <fullName evidence="1">Uncharacterized protein</fullName>
    </submittedName>
</protein>
<accession>A0AAP6DVS7</accession>
<evidence type="ECO:0000313" key="1">
    <source>
        <dbReference type="EMBL" id="MDW8635820.1"/>
    </source>
</evidence>
<organism evidence="1 2">
    <name type="scientific">Streptococcus suis</name>
    <dbReference type="NCBI Taxonomy" id="1307"/>
    <lineage>
        <taxon>Bacteria</taxon>
        <taxon>Bacillati</taxon>
        <taxon>Bacillota</taxon>
        <taxon>Bacilli</taxon>
        <taxon>Lactobacillales</taxon>
        <taxon>Streptococcaceae</taxon>
        <taxon>Streptococcus</taxon>
    </lineage>
</organism>
<dbReference type="RefSeq" id="WP_074389356.1">
    <property type="nucleotide sequence ID" value="NZ_CP102152.1"/>
</dbReference>
<dbReference type="Proteomes" id="UP001272448">
    <property type="component" value="Unassembled WGS sequence"/>
</dbReference>